<accession>L8JHP8</accession>
<comment type="caution">
    <text evidence="1">The sequence shown here is derived from an EMBL/GenBank/DDBJ whole genome shotgun (WGS) entry which is preliminary data.</text>
</comment>
<evidence type="ECO:0000313" key="1">
    <source>
        <dbReference type="EMBL" id="ELR68335.1"/>
    </source>
</evidence>
<dbReference type="Gene3D" id="3.30.460.40">
    <property type="match status" value="1"/>
</dbReference>
<organism evidence="1 2">
    <name type="scientific">Fulvivirga imtechensis AK7</name>
    <dbReference type="NCBI Taxonomy" id="1237149"/>
    <lineage>
        <taxon>Bacteria</taxon>
        <taxon>Pseudomonadati</taxon>
        <taxon>Bacteroidota</taxon>
        <taxon>Cytophagia</taxon>
        <taxon>Cytophagales</taxon>
        <taxon>Fulvivirgaceae</taxon>
        <taxon>Fulvivirga</taxon>
    </lineage>
</organism>
<reference evidence="1 2" key="1">
    <citation type="submission" date="2012-12" db="EMBL/GenBank/DDBJ databases">
        <title>Genome assembly of Fulvivirga imtechensis AK7.</title>
        <authorList>
            <person name="Nupur N."/>
            <person name="Khatri I."/>
            <person name="Kumar R."/>
            <person name="Subramanian S."/>
            <person name="Pinnaka A."/>
        </authorList>
    </citation>
    <scope>NUCLEOTIDE SEQUENCE [LARGE SCALE GENOMIC DNA]</scope>
    <source>
        <strain evidence="1 2">AK7</strain>
    </source>
</reference>
<dbReference type="STRING" id="1237149.C900_00523"/>
<keyword evidence="2" id="KW-1185">Reference proteome</keyword>
<dbReference type="OrthoDB" id="121150at2"/>
<proteinExistence type="predicted"/>
<dbReference type="EMBL" id="AMZN01000121">
    <property type="protein sequence ID" value="ELR68335.1"/>
    <property type="molecule type" value="Genomic_DNA"/>
</dbReference>
<name>L8JHP8_9BACT</name>
<dbReference type="Proteomes" id="UP000011135">
    <property type="component" value="Unassembled WGS sequence"/>
</dbReference>
<dbReference type="InterPro" id="IPR043519">
    <property type="entry name" value="NT_sf"/>
</dbReference>
<dbReference type="SUPFAM" id="SSF81301">
    <property type="entry name" value="Nucleotidyltransferase"/>
    <property type="match status" value="1"/>
</dbReference>
<dbReference type="eggNOG" id="COG4914">
    <property type="taxonomic scope" value="Bacteria"/>
</dbReference>
<sequence>MVSNNTFISFINSLANAGIQYVVLGGVASAFYGHIQPVSKIDLWLASQKENVEKLNSLIQTDSDKYSFTAFQSIYREPHTDESLLIAFSFKLHAFEASDFDLCYARREKAAINNTIIPILNLDDLLTEKIASGDPKEEVAIRVLQNAQNIRQSL</sequence>
<gene>
    <name evidence="1" type="ORF">C900_00523</name>
</gene>
<dbReference type="RefSeq" id="WP_009583410.1">
    <property type="nucleotide sequence ID" value="NZ_AMZN01000121.1"/>
</dbReference>
<evidence type="ECO:0000313" key="2">
    <source>
        <dbReference type="Proteomes" id="UP000011135"/>
    </source>
</evidence>
<dbReference type="AlphaFoldDB" id="L8JHP8"/>
<protein>
    <submittedName>
        <fullName evidence="1">Uncharacterized protein</fullName>
    </submittedName>
</protein>